<protein>
    <recommendedName>
        <fullName evidence="2">Alpha/beta hydrolase fold-3 domain-containing protein</fullName>
    </recommendedName>
</protein>
<dbReference type="SUPFAM" id="SSF53474">
    <property type="entry name" value="alpha/beta-Hydrolases"/>
    <property type="match status" value="1"/>
</dbReference>
<dbReference type="Gene3D" id="3.40.50.1820">
    <property type="entry name" value="alpha/beta hydrolase"/>
    <property type="match status" value="1"/>
</dbReference>
<keyword evidence="4" id="KW-1185">Reference proteome</keyword>
<dbReference type="GeneID" id="34611366"/>
<proteinExistence type="predicted"/>
<dbReference type="GO" id="GO:0016787">
    <property type="term" value="F:hydrolase activity"/>
    <property type="evidence" value="ECO:0007669"/>
    <property type="project" value="UniProtKB-KW"/>
</dbReference>
<dbReference type="InterPro" id="IPR029058">
    <property type="entry name" value="AB_hydrolase_fold"/>
</dbReference>
<dbReference type="InterPro" id="IPR050300">
    <property type="entry name" value="GDXG_lipolytic_enzyme"/>
</dbReference>
<reference evidence="4" key="1">
    <citation type="journal article" date="2017" name="Genome Biol.">
        <title>Comparative genomics reveals high biological diversity and specific adaptations in the industrially and medically important fungal genus Aspergillus.</title>
        <authorList>
            <person name="de Vries R.P."/>
            <person name="Riley R."/>
            <person name="Wiebenga A."/>
            <person name="Aguilar-Osorio G."/>
            <person name="Amillis S."/>
            <person name="Uchima C.A."/>
            <person name="Anderluh G."/>
            <person name="Asadollahi M."/>
            <person name="Askin M."/>
            <person name="Barry K."/>
            <person name="Battaglia E."/>
            <person name="Bayram O."/>
            <person name="Benocci T."/>
            <person name="Braus-Stromeyer S.A."/>
            <person name="Caldana C."/>
            <person name="Canovas D."/>
            <person name="Cerqueira G.C."/>
            <person name="Chen F."/>
            <person name="Chen W."/>
            <person name="Choi C."/>
            <person name="Clum A."/>
            <person name="Dos Santos R.A."/>
            <person name="Damasio A.R."/>
            <person name="Diallinas G."/>
            <person name="Emri T."/>
            <person name="Fekete E."/>
            <person name="Flipphi M."/>
            <person name="Freyberg S."/>
            <person name="Gallo A."/>
            <person name="Gournas C."/>
            <person name="Habgood R."/>
            <person name="Hainaut M."/>
            <person name="Harispe M.L."/>
            <person name="Henrissat B."/>
            <person name="Hilden K.S."/>
            <person name="Hope R."/>
            <person name="Hossain A."/>
            <person name="Karabika E."/>
            <person name="Karaffa L."/>
            <person name="Karanyi Z."/>
            <person name="Krasevec N."/>
            <person name="Kuo A."/>
            <person name="Kusch H."/>
            <person name="LaButti K."/>
            <person name="Lagendijk E.L."/>
            <person name="Lapidus A."/>
            <person name="Levasseur A."/>
            <person name="Lindquist E."/>
            <person name="Lipzen A."/>
            <person name="Logrieco A.F."/>
            <person name="MacCabe A."/>
            <person name="Maekelae M.R."/>
            <person name="Malavazi I."/>
            <person name="Melin P."/>
            <person name="Meyer V."/>
            <person name="Mielnichuk N."/>
            <person name="Miskei M."/>
            <person name="Molnar A.P."/>
            <person name="Mule G."/>
            <person name="Ngan C.Y."/>
            <person name="Orejas M."/>
            <person name="Orosz E."/>
            <person name="Ouedraogo J.P."/>
            <person name="Overkamp K.M."/>
            <person name="Park H.-S."/>
            <person name="Perrone G."/>
            <person name="Piumi F."/>
            <person name="Punt P.J."/>
            <person name="Ram A.F."/>
            <person name="Ramon A."/>
            <person name="Rauscher S."/>
            <person name="Record E."/>
            <person name="Riano-Pachon D.M."/>
            <person name="Robert V."/>
            <person name="Roehrig J."/>
            <person name="Ruller R."/>
            <person name="Salamov A."/>
            <person name="Salih N.S."/>
            <person name="Samson R.A."/>
            <person name="Sandor E."/>
            <person name="Sanguinetti M."/>
            <person name="Schuetze T."/>
            <person name="Sepcic K."/>
            <person name="Shelest E."/>
            <person name="Sherlock G."/>
            <person name="Sophianopoulou V."/>
            <person name="Squina F.M."/>
            <person name="Sun H."/>
            <person name="Susca A."/>
            <person name="Todd R.B."/>
            <person name="Tsang A."/>
            <person name="Unkles S.E."/>
            <person name="van de Wiele N."/>
            <person name="van Rossen-Uffink D."/>
            <person name="Oliveira J.V."/>
            <person name="Vesth T.C."/>
            <person name="Visser J."/>
            <person name="Yu J.-H."/>
            <person name="Zhou M."/>
            <person name="Andersen M.R."/>
            <person name="Archer D.B."/>
            <person name="Baker S.E."/>
            <person name="Benoit I."/>
            <person name="Brakhage A.A."/>
            <person name="Braus G.H."/>
            <person name="Fischer R."/>
            <person name="Frisvad J.C."/>
            <person name="Goldman G.H."/>
            <person name="Houbraken J."/>
            <person name="Oakley B."/>
            <person name="Pocsi I."/>
            <person name="Scazzocchio C."/>
            <person name="Seiboth B."/>
            <person name="vanKuyk P.A."/>
            <person name="Wortman J."/>
            <person name="Dyer P.S."/>
            <person name="Grigoriev I.V."/>
        </authorList>
    </citation>
    <scope>NUCLEOTIDE SEQUENCE [LARGE SCALE GENOMIC DNA]</scope>
    <source>
        <strain evidence="4">CBS 506.65</strain>
    </source>
</reference>
<dbReference type="InterPro" id="IPR013094">
    <property type="entry name" value="AB_hydrolase_3"/>
</dbReference>
<evidence type="ECO:0000313" key="3">
    <source>
        <dbReference type="EMBL" id="OJJ48147.1"/>
    </source>
</evidence>
<dbReference type="AlphaFoldDB" id="A0A1L9SM73"/>
<organism evidence="3 4">
    <name type="scientific">Penicilliopsis zonata CBS 506.65</name>
    <dbReference type="NCBI Taxonomy" id="1073090"/>
    <lineage>
        <taxon>Eukaryota</taxon>
        <taxon>Fungi</taxon>
        <taxon>Dikarya</taxon>
        <taxon>Ascomycota</taxon>
        <taxon>Pezizomycotina</taxon>
        <taxon>Eurotiomycetes</taxon>
        <taxon>Eurotiomycetidae</taxon>
        <taxon>Eurotiales</taxon>
        <taxon>Aspergillaceae</taxon>
        <taxon>Penicilliopsis</taxon>
    </lineage>
</organism>
<dbReference type="Proteomes" id="UP000184188">
    <property type="component" value="Unassembled WGS sequence"/>
</dbReference>
<dbReference type="PANTHER" id="PTHR48081">
    <property type="entry name" value="AB HYDROLASE SUPERFAMILY PROTEIN C4A8.06C"/>
    <property type="match status" value="1"/>
</dbReference>
<sequence>MTQELQTLAVIDPEIDALVQTGRFNWTVDLSQPDKAIQHLRAFLKQQPVPAPDRAVKEWTTSYETQDGTELSLYVFAPASSAPPPLPFLPLLVWYHGGGGCIGSPELTAPFCRDIVRTHACVVVAPEYRLGPEHKYPTGVYDSWAALQHVAARAAEYGADPASSFLVGGESNGGVNAAVLTLLARDNNLSPPLTGVFLSAASFIPPDDVPDRYRQAYLSRMDPACLDAPGLNRDVKQLFDICYAGDYSSPLFRTILWPTGWKGHPRTYFQSCGLDINRDDSFIYRDVLRENGTETKLDVYPGCTHCFWGMFGMISQARKWKVDTQRGIAWLLRREAH</sequence>
<accession>A0A1L9SM73</accession>
<dbReference type="EMBL" id="KV878339">
    <property type="protein sequence ID" value="OJJ48147.1"/>
    <property type="molecule type" value="Genomic_DNA"/>
</dbReference>
<dbReference type="PANTHER" id="PTHR48081:SF8">
    <property type="entry name" value="ALPHA_BETA HYDROLASE FOLD-3 DOMAIN-CONTAINING PROTEIN-RELATED"/>
    <property type="match status" value="1"/>
</dbReference>
<dbReference type="STRING" id="1073090.A0A1L9SM73"/>
<name>A0A1L9SM73_9EURO</name>
<evidence type="ECO:0000256" key="1">
    <source>
        <dbReference type="ARBA" id="ARBA00022801"/>
    </source>
</evidence>
<feature type="domain" description="Alpha/beta hydrolase fold-3" evidence="2">
    <location>
        <begin position="92"/>
        <end position="308"/>
    </location>
</feature>
<dbReference type="VEuPathDB" id="FungiDB:ASPZODRAFT_14297"/>
<dbReference type="OrthoDB" id="408631at2759"/>
<keyword evidence="1" id="KW-0378">Hydrolase</keyword>
<gene>
    <name evidence="3" type="ORF">ASPZODRAFT_14297</name>
</gene>
<dbReference type="RefSeq" id="XP_022582657.1">
    <property type="nucleotide sequence ID" value="XM_022724901.1"/>
</dbReference>
<evidence type="ECO:0000259" key="2">
    <source>
        <dbReference type="Pfam" id="PF07859"/>
    </source>
</evidence>
<evidence type="ECO:0000313" key="4">
    <source>
        <dbReference type="Proteomes" id="UP000184188"/>
    </source>
</evidence>
<dbReference type="Pfam" id="PF07859">
    <property type="entry name" value="Abhydrolase_3"/>
    <property type="match status" value="1"/>
</dbReference>